<protein>
    <submittedName>
        <fullName evidence="2">Uncharacterized protein</fullName>
    </submittedName>
</protein>
<reference evidence="2" key="1">
    <citation type="submission" date="2022-11" db="UniProtKB">
        <authorList>
            <consortium name="WormBaseParasite"/>
        </authorList>
    </citation>
    <scope>IDENTIFICATION</scope>
</reference>
<organism evidence="1 2">
    <name type="scientific">Panagrolaimus superbus</name>
    <dbReference type="NCBI Taxonomy" id="310955"/>
    <lineage>
        <taxon>Eukaryota</taxon>
        <taxon>Metazoa</taxon>
        <taxon>Ecdysozoa</taxon>
        <taxon>Nematoda</taxon>
        <taxon>Chromadorea</taxon>
        <taxon>Rhabditida</taxon>
        <taxon>Tylenchina</taxon>
        <taxon>Panagrolaimomorpha</taxon>
        <taxon>Panagrolaimoidea</taxon>
        <taxon>Panagrolaimidae</taxon>
        <taxon>Panagrolaimus</taxon>
    </lineage>
</organism>
<evidence type="ECO:0000313" key="1">
    <source>
        <dbReference type="Proteomes" id="UP000887577"/>
    </source>
</evidence>
<proteinExistence type="predicted"/>
<dbReference type="WBParaSite" id="PSU_v2.g439.t1">
    <property type="protein sequence ID" value="PSU_v2.g439.t1"/>
    <property type="gene ID" value="PSU_v2.g439"/>
</dbReference>
<sequence>MLQKCETKIETFEINTETETKLNDFAASDYWRTGSSGICPGHQRVINPVTNPYCFKVMGIEFHGTSGKLKKLK</sequence>
<name>A0A914YW98_9BILA</name>
<dbReference type="Proteomes" id="UP000887577">
    <property type="component" value="Unplaced"/>
</dbReference>
<dbReference type="AlphaFoldDB" id="A0A914YW98"/>
<accession>A0A914YW98</accession>
<evidence type="ECO:0000313" key="2">
    <source>
        <dbReference type="WBParaSite" id="PSU_v2.g439.t1"/>
    </source>
</evidence>
<keyword evidence="1" id="KW-1185">Reference proteome</keyword>